<dbReference type="EMBL" id="BDDD01000764">
    <property type="protein sequence ID" value="GAV69963.1"/>
    <property type="molecule type" value="Genomic_DNA"/>
</dbReference>
<dbReference type="PANTHER" id="PTHR31286">
    <property type="entry name" value="GLYCINE-RICH CELL WALL STRUCTURAL PROTEIN 1.8-LIKE"/>
    <property type="match status" value="1"/>
</dbReference>
<dbReference type="Proteomes" id="UP000187406">
    <property type="component" value="Unassembled WGS sequence"/>
</dbReference>
<sequence>PATMGILDHRLISIQLQTQDDLSLAWSHASRIFNDRRFILLRWSPDYRSRDYSLAAVWLRLPVLPLPFHNPSFLKAIGDTPGRFLRTDENTIKFKHPRAPRICVEMDILAPMPPAFFASFGELLVHQRLVVEFRYLFCSHCLIQGHCSTTCHNRKGKRPSVAPQAGRSGKSVCGGLLPAGTFFPRPHNLPHHLEDASSSSCPPGVCDNVTETSPLSFQPAFGIIPGPISTPLGPDQASIPSSLIVGPVAFALTLLGPHDSPP</sequence>
<evidence type="ECO:0000313" key="2">
    <source>
        <dbReference type="Proteomes" id="UP000187406"/>
    </source>
</evidence>
<accession>A0A1Q3BQI9</accession>
<dbReference type="PANTHER" id="PTHR31286:SF180">
    <property type="entry name" value="OS10G0362600 PROTEIN"/>
    <property type="match status" value="1"/>
</dbReference>
<dbReference type="InParanoid" id="A0A1Q3BQI9"/>
<proteinExistence type="predicted"/>
<feature type="non-terminal residue" evidence="1">
    <location>
        <position position="262"/>
    </location>
</feature>
<dbReference type="AlphaFoldDB" id="A0A1Q3BQI9"/>
<protein>
    <submittedName>
        <fullName evidence="1">DUF4283 domain-containing protein</fullName>
    </submittedName>
</protein>
<name>A0A1Q3BQI9_CEPFO</name>
<feature type="non-terminal residue" evidence="1">
    <location>
        <position position="1"/>
    </location>
</feature>
<reference evidence="2" key="1">
    <citation type="submission" date="2016-04" db="EMBL/GenBank/DDBJ databases">
        <title>Cephalotus genome sequencing.</title>
        <authorList>
            <person name="Fukushima K."/>
            <person name="Hasebe M."/>
            <person name="Fang X."/>
        </authorList>
    </citation>
    <scope>NUCLEOTIDE SEQUENCE [LARGE SCALE GENOMIC DNA]</scope>
    <source>
        <strain evidence="2">cv. St1</strain>
    </source>
</reference>
<organism evidence="1 2">
    <name type="scientific">Cephalotus follicularis</name>
    <name type="common">Albany pitcher plant</name>
    <dbReference type="NCBI Taxonomy" id="3775"/>
    <lineage>
        <taxon>Eukaryota</taxon>
        <taxon>Viridiplantae</taxon>
        <taxon>Streptophyta</taxon>
        <taxon>Embryophyta</taxon>
        <taxon>Tracheophyta</taxon>
        <taxon>Spermatophyta</taxon>
        <taxon>Magnoliopsida</taxon>
        <taxon>eudicotyledons</taxon>
        <taxon>Gunneridae</taxon>
        <taxon>Pentapetalae</taxon>
        <taxon>rosids</taxon>
        <taxon>fabids</taxon>
        <taxon>Oxalidales</taxon>
        <taxon>Cephalotaceae</taxon>
        <taxon>Cephalotus</taxon>
    </lineage>
</organism>
<comment type="caution">
    <text evidence="1">The sequence shown here is derived from an EMBL/GenBank/DDBJ whole genome shotgun (WGS) entry which is preliminary data.</text>
</comment>
<gene>
    <name evidence="1" type="ORF">CFOL_v3_13463</name>
</gene>
<evidence type="ECO:0000313" key="1">
    <source>
        <dbReference type="EMBL" id="GAV69963.1"/>
    </source>
</evidence>
<dbReference type="InterPro" id="IPR040256">
    <property type="entry name" value="At4g02000-like"/>
</dbReference>
<keyword evidence="2" id="KW-1185">Reference proteome</keyword>
<dbReference type="OrthoDB" id="1001863at2759"/>